<accession>A0A9J6GSC6</accession>
<dbReference type="EMBL" id="JABSTR010000008">
    <property type="protein sequence ID" value="KAH9378083.1"/>
    <property type="molecule type" value="Genomic_DNA"/>
</dbReference>
<comment type="caution">
    <text evidence="4">The sequence shown here is derived from an EMBL/GenBank/DDBJ whole genome shotgun (WGS) entry which is preliminary data.</text>
</comment>
<evidence type="ECO:0000259" key="3">
    <source>
        <dbReference type="Pfam" id="PF00685"/>
    </source>
</evidence>
<dbReference type="PANTHER" id="PTHR11783">
    <property type="entry name" value="SULFOTRANSFERASE SULT"/>
    <property type="match status" value="1"/>
</dbReference>
<dbReference type="SUPFAM" id="SSF52540">
    <property type="entry name" value="P-loop containing nucleoside triphosphate hydrolases"/>
    <property type="match status" value="1"/>
</dbReference>
<dbReference type="OrthoDB" id="6483580at2759"/>
<evidence type="ECO:0000313" key="5">
    <source>
        <dbReference type="Proteomes" id="UP000821853"/>
    </source>
</evidence>
<dbReference type="Gene3D" id="3.40.50.300">
    <property type="entry name" value="P-loop containing nucleotide triphosphate hydrolases"/>
    <property type="match status" value="1"/>
</dbReference>
<keyword evidence="2" id="KW-0808">Transferase</keyword>
<sequence length="323" mass="37396">MMQRRRPAYQVIDGIPRCVAADPDSLRKALKFRAGAGDVVQSTYPKSGTNWVQYITQLILQDGETVPSFEEYSSNYRPLEYLNFEDWKSPLPLRTFLTHLPLSSYEITEQGKYIYVARNPWDVCVSLFHMVTNLSHYKFQDATFGQFVDAFLAGDFGYGDYFEHVASGFALRNEPNVFFVTYEQLKMDTRGMVLRLANFLGEPYRKALEEDEGLLEKLLERSTPDYMRSVVVFDLAGNSKTEFDKMLSRWRTTCKEGYEGDENKYALVRKAKVGGWKEYFTPELLRQMEVKIRQAEKTYSFMELWADIREEAIQASQSDTAGP</sequence>
<keyword evidence="5" id="KW-1185">Reference proteome</keyword>
<comment type="similarity">
    <text evidence="1">Belongs to the sulfotransferase 1 family.</text>
</comment>
<dbReference type="Pfam" id="PF00685">
    <property type="entry name" value="Sulfotransfer_1"/>
    <property type="match status" value="1"/>
</dbReference>
<reference evidence="4 5" key="1">
    <citation type="journal article" date="2020" name="Cell">
        <title>Large-Scale Comparative Analyses of Tick Genomes Elucidate Their Genetic Diversity and Vector Capacities.</title>
        <authorList>
            <consortium name="Tick Genome and Microbiome Consortium (TIGMIC)"/>
            <person name="Jia N."/>
            <person name="Wang J."/>
            <person name="Shi W."/>
            <person name="Du L."/>
            <person name="Sun Y."/>
            <person name="Zhan W."/>
            <person name="Jiang J.F."/>
            <person name="Wang Q."/>
            <person name="Zhang B."/>
            <person name="Ji P."/>
            <person name="Bell-Sakyi L."/>
            <person name="Cui X.M."/>
            <person name="Yuan T.T."/>
            <person name="Jiang B.G."/>
            <person name="Yang W.F."/>
            <person name="Lam T.T."/>
            <person name="Chang Q.C."/>
            <person name="Ding S.J."/>
            <person name="Wang X.J."/>
            <person name="Zhu J.G."/>
            <person name="Ruan X.D."/>
            <person name="Zhao L."/>
            <person name="Wei J.T."/>
            <person name="Ye R.Z."/>
            <person name="Que T.C."/>
            <person name="Du C.H."/>
            <person name="Zhou Y.H."/>
            <person name="Cheng J.X."/>
            <person name="Dai P.F."/>
            <person name="Guo W.B."/>
            <person name="Han X.H."/>
            <person name="Huang E.J."/>
            <person name="Li L.F."/>
            <person name="Wei W."/>
            <person name="Gao Y.C."/>
            <person name="Liu J.Z."/>
            <person name="Shao H.Z."/>
            <person name="Wang X."/>
            <person name="Wang C.C."/>
            <person name="Yang T.C."/>
            <person name="Huo Q.B."/>
            <person name="Li W."/>
            <person name="Chen H.Y."/>
            <person name="Chen S.E."/>
            <person name="Zhou L.G."/>
            <person name="Ni X.B."/>
            <person name="Tian J.H."/>
            <person name="Sheng Y."/>
            <person name="Liu T."/>
            <person name="Pan Y.S."/>
            <person name="Xia L.Y."/>
            <person name="Li J."/>
            <person name="Zhao F."/>
            <person name="Cao W.C."/>
        </authorList>
    </citation>
    <scope>NUCLEOTIDE SEQUENCE [LARGE SCALE GENOMIC DNA]</scope>
    <source>
        <strain evidence="4">HaeL-2018</strain>
    </source>
</reference>
<proteinExistence type="inferred from homology"/>
<protein>
    <recommendedName>
        <fullName evidence="3">Sulfotransferase domain-containing protein</fullName>
    </recommendedName>
</protein>
<evidence type="ECO:0000256" key="1">
    <source>
        <dbReference type="ARBA" id="ARBA00005771"/>
    </source>
</evidence>
<dbReference type="InterPro" id="IPR027417">
    <property type="entry name" value="P-loop_NTPase"/>
</dbReference>
<feature type="domain" description="Sulfotransferase" evidence="3">
    <location>
        <begin position="38"/>
        <end position="294"/>
    </location>
</feature>
<organism evidence="4 5">
    <name type="scientific">Haemaphysalis longicornis</name>
    <name type="common">Bush tick</name>
    <dbReference type="NCBI Taxonomy" id="44386"/>
    <lineage>
        <taxon>Eukaryota</taxon>
        <taxon>Metazoa</taxon>
        <taxon>Ecdysozoa</taxon>
        <taxon>Arthropoda</taxon>
        <taxon>Chelicerata</taxon>
        <taxon>Arachnida</taxon>
        <taxon>Acari</taxon>
        <taxon>Parasitiformes</taxon>
        <taxon>Ixodida</taxon>
        <taxon>Ixodoidea</taxon>
        <taxon>Ixodidae</taxon>
        <taxon>Haemaphysalinae</taxon>
        <taxon>Haemaphysalis</taxon>
    </lineage>
</organism>
<dbReference type="AlphaFoldDB" id="A0A9J6GSC6"/>
<dbReference type="Proteomes" id="UP000821853">
    <property type="component" value="Unassembled WGS sequence"/>
</dbReference>
<gene>
    <name evidence="4" type="ORF">HPB48_006645</name>
</gene>
<dbReference type="GO" id="GO:0008146">
    <property type="term" value="F:sulfotransferase activity"/>
    <property type="evidence" value="ECO:0007669"/>
    <property type="project" value="InterPro"/>
</dbReference>
<dbReference type="OMA" id="RTHFPMS"/>
<evidence type="ECO:0000313" key="4">
    <source>
        <dbReference type="EMBL" id="KAH9378083.1"/>
    </source>
</evidence>
<dbReference type="InterPro" id="IPR000863">
    <property type="entry name" value="Sulfotransferase_dom"/>
</dbReference>
<name>A0A9J6GSC6_HAELO</name>
<evidence type="ECO:0000256" key="2">
    <source>
        <dbReference type="ARBA" id="ARBA00022679"/>
    </source>
</evidence>
<dbReference type="VEuPathDB" id="VectorBase:HLOH_051362"/>